<feature type="region of interest" description="Disordered" evidence="1">
    <location>
        <begin position="653"/>
        <end position="754"/>
    </location>
</feature>
<feature type="compositionally biased region" description="Acidic residues" evidence="1">
    <location>
        <begin position="214"/>
        <end position="229"/>
    </location>
</feature>
<dbReference type="EMBL" id="BONJ01000035">
    <property type="protein sequence ID" value="GIG17800.1"/>
    <property type="molecule type" value="Genomic_DNA"/>
</dbReference>
<feature type="compositionally biased region" description="Pro residues" evidence="1">
    <location>
        <begin position="451"/>
        <end position="460"/>
    </location>
</feature>
<feature type="region of interest" description="Disordered" evidence="1">
    <location>
        <begin position="186"/>
        <end position="553"/>
    </location>
</feature>
<feature type="region of interest" description="Disordered" evidence="1">
    <location>
        <begin position="150"/>
        <end position="172"/>
    </location>
</feature>
<feature type="compositionally biased region" description="Pro residues" evidence="1">
    <location>
        <begin position="657"/>
        <end position="673"/>
    </location>
</feature>
<feature type="compositionally biased region" description="Low complexity" evidence="1">
    <location>
        <begin position="674"/>
        <end position="684"/>
    </location>
</feature>
<sequence>MEPGFEPLTPWHATVADRRGIDALTGADPVTTTLVRPPDTAPSGRNGHHRPFDRPLPELSSPGEDPYADEFAQTSAEFARHAAFDEPTPVNGSPTLANDDTGRIPVFTPYQPGPAAVVAPPEVIPIPVMPPLPAGANPALTMPTGGYPVPPPGLRPSLPAELSGPVPAAPPADAPLAAMAEAATRAVPAERPEPTEAGPAPVKPPPPVRSALDEVTEDDEDEDGDEDLAEADRLSLGARFGMAFPEPPLSGRGNGRAGVPSPEAGRADADRRGPGQEGDGSERVRTGEFPLLPDPAAAAAARLDAAREGYAAAQRGMARAAERGGHDALADPLSAAEQAFVEGRQKHEQGTGAGRQQGIAAPRPDGADIRAGSEADIRAGREGDGGRVPGRPGGRVTPDTADAAGAIGRLGMPLAPRAAGDQTHEPGRAAARGEGMSGLPGQPSFVSQPRPYLPPSPQPHLPQTAGSSAQPHLPQPAGGSGLPHVPQSATGSAQPHVPQPATGSVPPIAPRSAQAAGEPAAKNRAADTRESGAEATGAEHLPQRVPAVPDVPPAIHPVVEAEPVVAATPQLDRIASHLRRSDDVGTDERPDGFDVDAVLRAVRGVAGVRDAALRTTATGAHHLRLDLAEGADPAAISRMVARMLQEQMGIDAAPAGPLVPKPAPPSDTPPPTATLPAPRSGAGAAPPPGLTGGLHPDPLADQSPREPRRRHPVSVPRRTPGELRDRVAALRAVNSEPELPATASPPPLPTERDQGPRAIIEHVQTSTFGLDATVEVRLNTGDRQAVGVASGPAVDAYVLRLCAAATAVAIDDLLREGTTTGESGRCFVEQATIVSMGSCEVAVVVVLLVCGGWVEQLAGSALVSGDPRRAVVRATLSAVNRRLAALLP</sequence>
<reference evidence="2" key="1">
    <citation type="submission" date="2021-01" db="EMBL/GenBank/DDBJ databases">
        <title>Whole genome shotgun sequence of Catellatospora methionotrophica NBRC 14553.</title>
        <authorList>
            <person name="Komaki H."/>
            <person name="Tamura T."/>
        </authorList>
    </citation>
    <scope>NUCLEOTIDE SEQUENCE</scope>
    <source>
        <strain evidence="2">NBRC 14553</strain>
    </source>
</reference>
<feature type="compositionally biased region" description="Basic and acidic residues" evidence="1">
    <location>
        <begin position="265"/>
        <end position="286"/>
    </location>
</feature>
<feature type="compositionally biased region" description="Basic and acidic residues" evidence="1">
    <location>
        <begin position="365"/>
        <end position="385"/>
    </location>
</feature>
<feature type="compositionally biased region" description="Basic and acidic residues" evidence="1">
    <location>
        <begin position="320"/>
        <end position="329"/>
    </location>
</feature>
<comment type="caution">
    <text evidence="2">The sequence shown here is derived from an EMBL/GenBank/DDBJ whole genome shotgun (WGS) entry which is preliminary data.</text>
</comment>
<feature type="compositionally biased region" description="Basic and acidic residues" evidence="1">
    <location>
        <begin position="719"/>
        <end position="728"/>
    </location>
</feature>
<name>A0A8J3LNG7_9ACTN</name>
<evidence type="ECO:0000313" key="3">
    <source>
        <dbReference type="Proteomes" id="UP000660339"/>
    </source>
</evidence>
<proteinExistence type="predicted"/>
<feature type="region of interest" description="Disordered" evidence="1">
    <location>
        <begin position="24"/>
        <end position="77"/>
    </location>
</feature>
<organism evidence="2 3">
    <name type="scientific">Catellatospora methionotrophica</name>
    <dbReference type="NCBI Taxonomy" id="121620"/>
    <lineage>
        <taxon>Bacteria</taxon>
        <taxon>Bacillati</taxon>
        <taxon>Actinomycetota</taxon>
        <taxon>Actinomycetes</taxon>
        <taxon>Micromonosporales</taxon>
        <taxon>Micromonosporaceae</taxon>
        <taxon>Catellatospora</taxon>
    </lineage>
</organism>
<dbReference type="RefSeq" id="WP_166386464.1">
    <property type="nucleotide sequence ID" value="NZ_BONJ01000035.1"/>
</dbReference>
<feature type="compositionally biased region" description="Low complexity" evidence="1">
    <location>
        <begin position="296"/>
        <end position="319"/>
    </location>
</feature>
<dbReference type="AlphaFoldDB" id="A0A8J3LNG7"/>
<evidence type="ECO:0000256" key="1">
    <source>
        <dbReference type="SAM" id="MobiDB-lite"/>
    </source>
</evidence>
<dbReference type="Proteomes" id="UP000660339">
    <property type="component" value="Unassembled WGS sequence"/>
</dbReference>
<accession>A0A8J3LNG7</accession>
<gene>
    <name evidence="2" type="ORF">Cme02nite_61320</name>
</gene>
<protein>
    <submittedName>
        <fullName evidence="2">Uncharacterized protein</fullName>
    </submittedName>
</protein>
<evidence type="ECO:0000313" key="2">
    <source>
        <dbReference type="EMBL" id="GIG17800.1"/>
    </source>
</evidence>
<keyword evidence="3" id="KW-1185">Reference proteome</keyword>